<feature type="region of interest" description="Disordered" evidence="1">
    <location>
        <begin position="208"/>
        <end position="228"/>
    </location>
</feature>
<name>A0A378JWV3_9GAMM</name>
<dbReference type="EMBL" id="LNYN01000020">
    <property type="protein sequence ID" value="KTD34218.1"/>
    <property type="molecule type" value="Genomic_DNA"/>
</dbReference>
<evidence type="ECO:0000256" key="2">
    <source>
        <dbReference type="SAM" id="Phobius"/>
    </source>
</evidence>
<dbReference type="EMBL" id="UGOG01000001">
    <property type="protein sequence ID" value="STX62906.1"/>
    <property type="molecule type" value="Genomic_DNA"/>
</dbReference>
<feature type="transmembrane region" description="Helical" evidence="2">
    <location>
        <begin position="146"/>
        <end position="166"/>
    </location>
</feature>
<evidence type="ECO:0000313" key="6">
    <source>
        <dbReference type="Proteomes" id="UP000054985"/>
    </source>
</evidence>
<evidence type="ECO:0000313" key="4">
    <source>
        <dbReference type="EMBL" id="KTD34218.1"/>
    </source>
</evidence>
<dbReference type="OrthoDB" id="5654126at2"/>
<keyword evidence="2" id="KW-0472">Membrane</keyword>
<feature type="domain" description="DUF5638" evidence="3">
    <location>
        <begin position="41"/>
        <end position="121"/>
    </location>
</feature>
<evidence type="ECO:0000313" key="5">
    <source>
        <dbReference type="EMBL" id="STX62906.1"/>
    </source>
</evidence>
<feature type="transmembrane region" description="Helical" evidence="2">
    <location>
        <begin position="116"/>
        <end position="140"/>
    </location>
</feature>
<evidence type="ECO:0000313" key="7">
    <source>
        <dbReference type="Proteomes" id="UP000254040"/>
    </source>
</evidence>
<evidence type="ECO:0000259" key="3">
    <source>
        <dbReference type="Pfam" id="PF18688"/>
    </source>
</evidence>
<sequence length="228" mass="25915">MTLSSKFQAIDKQFEVFQNLIEDERQIAQRECPDLISEGHNDVLINTKKDLQKIRDFYSERFYSKHSISQSEVLDHYKKLYTIISQLSQNTISLDSALKAIEANSKEWTDTLVYKTILSVCYSIAWLIPAIGGLAILPFVLPLMPLSVYMGVSILIAGTSSIILTLSKIVDNISSIESTRPVSQNTALESTFIKNIHRFYQPNFRTNDDLGNNLEQREKSTEQSELSL</sequence>
<organism evidence="5 7">
    <name type="scientific">Legionella moravica</name>
    <dbReference type="NCBI Taxonomy" id="39962"/>
    <lineage>
        <taxon>Bacteria</taxon>
        <taxon>Pseudomonadati</taxon>
        <taxon>Pseudomonadota</taxon>
        <taxon>Gammaproteobacteria</taxon>
        <taxon>Legionellales</taxon>
        <taxon>Legionellaceae</taxon>
        <taxon>Legionella</taxon>
    </lineage>
</organism>
<keyword evidence="6" id="KW-1185">Reference proteome</keyword>
<dbReference type="Pfam" id="PF18688">
    <property type="entry name" value="DUF5638"/>
    <property type="match status" value="1"/>
</dbReference>
<keyword evidence="2" id="KW-1133">Transmembrane helix</keyword>
<evidence type="ECO:0000256" key="1">
    <source>
        <dbReference type="SAM" id="MobiDB-lite"/>
    </source>
</evidence>
<protein>
    <recommendedName>
        <fullName evidence="3">DUF5638 domain-containing protein</fullName>
    </recommendedName>
</protein>
<dbReference type="InterPro" id="IPR040737">
    <property type="entry name" value="DUF5638"/>
</dbReference>
<proteinExistence type="predicted"/>
<reference evidence="5 7" key="2">
    <citation type="submission" date="2018-06" db="EMBL/GenBank/DDBJ databases">
        <authorList>
            <consortium name="Pathogen Informatics"/>
            <person name="Doyle S."/>
        </authorList>
    </citation>
    <scope>NUCLEOTIDE SEQUENCE [LARGE SCALE GENOMIC DNA]</scope>
    <source>
        <strain evidence="5 7">NCTC12239</strain>
    </source>
</reference>
<gene>
    <name evidence="4" type="ORF">Lmor_1615</name>
    <name evidence="5" type="ORF">NCTC12239_01845</name>
</gene>
<dbReference type="Proteomes" id="UP000254040">
    <property type="component" value="Unassembled WGS sequence"/>
</dbReference>
<dbReference type="AlphaFoldDB" id="A0A378JWV3"/>
<dbReference type="RefSeq" id="WP_028384513.1">
    <property type="nucleotide sequence ID" value="NZ_CAAAJG010000001.1"/>
</dbReference>
<accession>A0A378JWV3</accession>
<reference evidence="4 6" key="1">
    <citation type="submission" date="2015-11" db="EMBL/GenBank/DDBJ databases">
        <title>Genomic analysis of 38 Legionella species identifies large and diverse effector repertoires.</title>
        <authorList>
            <person name="Burstein D."/>
            <person name="Amaro F."/>
            <person name="Zusman T."/>
            <person name="Lifshitz Z."/>
            <person name="Cohen O."/>
            <person name="Gilbert J.A."/>
            <person name="Pupko T."/>
            <person name="Shuman H.A."/>
            <person name="Segal G."/>
        </authorList>
    </citation>
    <scope>NUCLEOTIDE SEQUENCE [LARGE SCALE GENOMIC DNA]</scope>
    <source>
        <strain evidence="4 6">ATCC 43877</strain>
    </source>
</reference>
<keyword evidence="2" id="KW-0812">Transmembrane</keyword>
<dbReference type="Proteomes" id="UP000054985">
    <property type="component" value="Unassembled WGS sequence"/>
</dbReference>